<sequence>MKNTLPYILGTVLFCTAFSASAAQQDDINRKIISQGVPADAVNRLNKFMYENRGRSFQQDTYTCEGKDPASVRPCEEVKRNRSSKYVTLNSPQYVVIIDYSAPSTQRRFYFINLRNGAVEKYYTSHGIGSGEGNYAYRFSNTKDSRQTSLGIYLTGEVYTGSYGKTLRMYGLQRSNDQAYNRDIVVHGAWYVGEDFINMVNKKTGQPYGRLGLSWGCPALSLSMAEKLIPLLKGGSVIYHYHPALVDEAQSGRLVSTKKKN</sequence>
<feature type="chain" id="PRO_5012261081" description="YkuD domain-containing protein" evidence="1">
    <location>
        <begin position="23"/>
        <end position="261"/>
    </location>
</feature>
<feature type="signal peptide" evidence="1">
    <location>
        <begin position="1"/>
        <end position="22"/>
    </location>
</feature>
<evidence type="ECO:0000313" key="2">
    <source>
        <dbReference type="EMBL" id="ASD62569.1"/>
    </source>
</evidence>
<dbReference type="EMBL" id="CP020946">
    <property type="protein sequence ID" value="ASD62569.1"/>
    <property type="molecule type" value="Genomic_DNA"/>
</dbReference>
<dbReference type="PANTHER" id="PTHR38477">
    <property type="entry name" value="HYPOTHETICAL EXPORTED PROTEIN"/>
    <property type="match status" value="1"/>
</dbReference>
<evidence type="ECO:0008006" key="4">
    <source>
        <dbReference type="Google" id="ProtNLM"/>
    </source>
</evidence>
<dbReference type="AlphaFoldDB" id="A0A1Z3N522"/>
<accession>A0A1Z3N522</accession>
<evidence type="ECO:0000313" key="3">
    <source>
        <dbReference type="Proteomes" id="UP000197003"/>
    </source>
</evidence>
<gene>
    <name evidence="2" type="ORF">B9G79_02780</name>
</gene>
<evidence type="ECO:0000256" key="1">
    <source>
        <dbReference type="SAM" id="SignalP"/>
    </source>
</evidence>
<dbReference type="InterPro" id="IPR032676">
    <property type="entry name" value="YkuD_2"/>
</dbReference>
<dbReference type="PANTHER" id="PTHR38477:SF1">
    <property type="entry name" value="MUREIN L,D-TRANSPEPTIDASE CATALYTIC DOMAIN FAMILY PROTEIN"/>
    <property type="match status" value="1"/>
</dbReference>
<keyword evidence="1" id="KW-0732">Signal</keyword>
<protein>
    <recommendedName>
        <fullName evidence="4">YkuD domain-containing protein</fullName>
    </recommendedName>
</protein>
<organism evidence="2 3">
    <name type="scientific">Bdellovibrio bacteriovorus</name>
    <dbReference type="NCBI Taxonomy" id="959"/>
    <lineage>
        <taxon>Bacteria</taxon>
        <taxon>Pseudomonadati</taxon>
        <taxon>Bdellovibrionota</taxon>
        <taxon>Bdellovibrionia</taxon>
        <taxon>Bdellovibrionales</taxon>
        <taxon>Pseudobdellovibrionaceae</taxon>
        <taxon>Bdellovibrio</taxon>
    </lineage>
</organism>
<dbReference type="RefSeq" id="WP_088564200.1">
    <property type="nucleotide sequence ID" value="NZ_CP020946.1"/>
</dbReference>
<dbReference type="Proteomes" id="UP000197003">
    <property type="component" value="Chromosome"/>
</dbReference>
<dbReference type="OrthoDB" id="5290288at2"/>
<reference evidence="2 3" key="1">
    <citation type="submission" date="2017-04" db="EMBL/GenBank/DDBJ databases">
        <title>Whole genome sequence of Bdellovibrio bacteriovorus strain SSB218315.</title>
        <authorList>
            <person name="Oyedara O."/>
            <person name="Rodriguez-Perez M.A."/>
        </authorList>
    </citation>
    <scope>NUCLEOTIDE SEQUENCE [LARGE SCALE GENOMIC DNA]</scope>
    <source>
        <strain evidence="2 3">SSB218315</strain>
    </source>
</reference>
<proteinExistence type="predicted"/>
<name>A0A1Z3N522_BDEBC</name>
<dbReference type="Pfam" id="PF13645">
    <property type="entry name" value="YkuD_2"/>
    <property type="match status" value="1"/>
</dbReference>